<evidence type="ECO:0000313" key="5">
    <source>
        <dbReference type="Proteomes" id="UP000277928"/>
    </source>
</evidence>
<evidence type="ECO:0000256" key="3">
    <source>
        <dbReference type="PROSITE-ProRule" id="PRU00087"/>
    </source>
</evidence>
<proteinExistence type="inferred from homology"/>
<dbReference type="OMA" id="PFVCNVG"/>
<evidence type="ECO:0000313" key="4">
    <source>
        <dbReference type="EMBL" id="VDK75537.1"/>
    </source>
</evidence>
<dbReference type="PANTHER" id="PTHR38537">
    <property type="entry name" value="JITTERBUG, ISOFORM N"/>
    <property type="match status" value="1"/>
</dbReference>
<dbReference type="GO" id="GO:0030036">
    <property type="term" value="P:actin cytoskeleton organization"/>
    <property type="evidence" value="ECO:0007669"/>
    <property type="project" value="InterPro"/>
</dbReference>
<feature type="repeat" description="Filamin" evidence="3">
    <location>
        <begin position="396"/>
        <end position="490"/>
    </location>
</feature>
<evidence type="ECO:0000256" key="2">
    <source>
        <dbReference type="ARBA" id="ARBA00022737"/>
    </source>
</evidence>
<feature type="repeat" description="Filamin" evidence="3">
    <location>
        <begin position="107"/>
        <end position="187"/>
    </location>
</feature>
<feature type="repeat" description="Filamin" evidence="3">
    <location>
        <begin position="277"/>
        <end position="370"/>
    </location>
</feature>
<dbReference type="Gene3D" id="2.60.40.10">
    <property type="entry name" value="Immunoglobulins"/>
    <property type="match status" value="5"/>
</dbReference>
<dbReference type="InterPro" id="IPR044801">
    <property type="entry name" value="Filamin"/>
</dbReference>
<feature type="repeat" description="Filamin" evidence="3">
    <location>
        <begin position="4"/>
        <end position="97"/>
    </location>
</feature>
<dbReference type="PANTHER" id="PTHR38537:SF8">
    <property type="entry name" value="FILAMIN-A"/>
    <property type="match status" value="1"/>
</dbReference>
<dbReference type="PROSITE" id="PS50194">
    <property type="entry name" value="FILAMIN_REPEAT"/>
    <property type="match status" value="5"/>
</dbReference>
<dbReference type="InterPro" id="IPR001298">
    <property type="entry name" value="Filamin/ABP280_rpt"/>
</dbReference>
<keyword evidence="5" id="KW-1185">Reference proteome</keyword>
<keyword evidence="2" id="KW-0677">Repeat</keyword>
<accession>A0A3P6SSU0</accession>
<dbReference type="SMART" id="SM00557">
    <property type="entry name" value="IG_FLMN"/>
    <property type="match status" value="5"/>
</dbReference>
<dbReference type="OrthoDB" id="18740at2759"/>
<evidence type="ECO:0000256" key="1">
    <source>
        <dbReference type="ARBA" id="ARBA00009238"/>
    </source>
</evidence>
<sequence length="549" mass="60580">MDLYPAPDIGHVSFSGLSEPCSIGSIVEVVINAHGDSSAGSIIVEAIAPSGSIRNCQVLKKGTVFTATFTPNEVGKWQIGILYDGGHIRGSPFSCKVYDANLVQVYGLDVGLVGQELKFSVNASQAGDGFLKVSVLRHGRTMPCEVLEQGNSGVYRISFTPDGAGQYKIHVLFNNMEVKGSPFILDIADASSVSVYGENLRMASVDRLNTFFIHAAGAECKDITVTVTAPSGKSKRARVYQTDSVTYKVEWKPVEAGEHSIDVRLFNQSVYESPFVCNVGDPDLVTVRNMPEFINADELFRDYTFEIDASAAGSGNLEIMINGGRVACRVRELGGRHYLASFTPTQAMTHIVEMRFNGESVRMSPWKIQVRSSQHPSNSDYEVEERMIRSIESRRTERTESWYTELAGIGLQRASVGKPTTFEITGDGIVETDVQARIYGSDGVDLPINIYRRVDHKLICEYIVNKVGDYHLEMVICGKKIDPYPLVISGYSSESVKIEPLGGGTPGQPVQFIVEKFVYCIEMKYKIYERVEEKEQTVVVLSAASWLQF</sequence>
<dbReference type="InterPro" id="IPR013783">
    <property type="entry name" value="Ig-like_fold"/>
</dbReference>
<name>A0A3P6SSU0_LITSI</name>
<organism evidence="4 5">
    <name type="scientific">Litomosoides sigmodontis</name>
    <name type="common">Filarial nematode worm</name>
    <dbReference type="NCBI Taxonomy" id="42156"/>
    <lineage>
        <taxon>Eukaryota</taxon>
        <taxon>Metazoa</taxon>
        <taxon>Ecdysozoa</taxon>
        <taxon>Nematoda</taxon>
        <taxon>Chromadorea</taxon>
        <taxon>Rhabditida</taxon>
        <taxon>Spirurina</taxon>
        <taxon>Spiruromorpha</taxon>
        <taxon>Filarioidea</taxon>
        <taxon>Onchocercidae</taxon>
        <taxon>Litomosoides</taxon>
    </lineage>
</organism>
<dbReference type="Pfam" id="PF00630">
    <property type="entry name" value="Filamin"/>
    <property type="match status" value="5"/>
</dbReference>
<gene>
    <name evidence="4" type="ORF">NLS_LOCUS2958</name>
</gene>
<feature type="repeat" description="Filamin" evidence="3">
    <location>
        <begin position="185"/>
        <end position="279"/>
    </location>
</feature>
<comment type="similarity">
    <text evidence="1">Belongs to the filamin family.</text>
</comment>
<dbReference type="InterPro" id="IPR014756">
    <property type="entry name" value="Ig_E-set"/>
</dbReference>
<dbReference type="SUPFAM" id="SSF81296">
    <property type="entry name" value="E set domains"/>
    <property type="match status" value="5"/>
</dbReference>
<dbReference type="InterPro" id="IPR017868">
    <property type="entry name" value="Filamin/ABP280_repeat-like"/>
</dbReference>
<dbReference type="EMBL" id="UYRX01000148">
    <property type="protein sequence ID" value="VDK75537.1"/>
    <property type="molecule type" value="Genomic_DNA"/>
</dbReference>
<dbReference type="Proteomes" id="UP000277928">
    <property type="component" value="Unassembled WGS sequence"/>
</dbReference>
<reference evidence="4 5" key="1">
    <citation type="submission" date="2018-08" db="EMBL/GenBank/DDBJ databases">
        <authorList>
            <person name="Laetsch R D."/>
            <person name="Stevens L."/>
            <person name="Kumar S."/>
            <person name="Blaxter L. M."/>
        </authorList>
    </citation>
    <scope>NUCLEOTIDE SEQUENCE [LARGE SCALE GENOMIC DNA]</scope>
</reference>
<dbReference type="AlphaFoldDB" id="A0A3P6SSU0"/>
<dbReference type="GO" id="GO:0051015">
    <property type="term" value="F:actin filament binding"/>
    <property type="evidence" value="ECO:0007669"/>
    <property type="project" value="InterPro"/>
</dbReference>
<protein>
    <submittedName>
        <fullName evidence="4">Uncharacterized protein</fullName>
    </submittedName>
</protein>
<dbReference type="STRING" id="42156.A0A3P6SSU0"/>